<dbReference type="PROSITE" id="PS50932">
    <property type="entry name" value="HTH_LACI_2"/>
    <property type="match status" value="1"/>
</dbReference>
<evidence type="ECO:0000256" key="2">
    <source>
        <dbReference type="ARBA" id="ARBA00023015"/>
    </source>
</evidence>
<dbReference type="PRINTS" id="PR00036">
    <property type="entry name" value="HTHLACI"/>
</dbReference>
<dbReference type="InterPro" id="IPR046335">
    <property type="entry name" value="LacI/GalR-like_sensor"/>
</dbReference>
<dbReference type="Gene3D" id="3.40.50.2300">
    <property type="match status" value="2"/>
</dbReference>
<dbReference type="InterPro" id="IPR028082">
    <property type="entry name" value="Peripla_BP_I"/>
</dbReference>
<name>A0ABM6JXR6_SPOUR</name>
<sequence length="325" mass="35552">MANIRDVAKAAGVSVATVSRYLNNKGYISEEAKRVIAKAVEELNYQPSMIARSLSTKQSTFIGLIVPDIVNPFFPELARAIEDVALAYGYTLILCNSDEDLEKEINYVKTLQQKYVAGFIVASNHVEAEHYMGLDIPIVAIDRRIHSSIPYIATDNREGARIGTEHLLDSGCRNILCMRGPSGLGPADDRFAGFMDAVKGKNIETHIIECPFHFDIAETMVKKILQEVSIDGIFASSDVTAAGAMKAAYSAGIHVPNQLQIVGYDGTMLASQLTPGLTTVAQDLYRMGAMAARMLIELIKGQELTEREVLIPAELLIRQTTRSEA</sequence>
<keyword evidence="2" id="KW-0805">Transcription regulation</keyword>
<dbReference type="Pfam" id="PF00356">
    <property type="entry name" value="LacI"/>
    <property type="match status" value="1"/>
</dbReference>
<protein>
    <submittedName>
        <fullName evidence="6">Transcriptional regulator</fullName>
    </submittedName>
</protein>
<keyword evidence="3" id="KW-0238">DNA-binding</keyword>
<keyword evidence="1" id="KW-0678">Repressor</keyword>
<evidence type="ECO:0000256" key="1">
    <source>
        <dbReference type="ARBA" id="ARBA00022491"/>
    </source>
</evidence>
<organism evidence="6 7">
    <name type="scientific">Sporosarcina ureae</name>
    <dbReference type="NCBI Taxonomy" id="1571"/>
    <lineage>
        <taxon>Bacteria</taxon>
        <taxon>Bacillati</taxon>
        <taxon>Bacillota</taxon>
        <taxon>Bacilli</taxon>
        <taxon>Bacillales</taxon>
        <taxon>Caryophanaceae</taxon>
        <taxon>Sporosarcina</taxon>
    </lineage>
</organism>
<dbReference type="InterPro" id="IPR000843">
    <property type="entry name" value="HTH_LacI"/>
</dbReference>
<dbReference type="Pfam" id="PF13377">
    <property type="entry name" value="Peripla_BP_3"/>
    <property type="match status" value="1"/>
</dbReference>
<dbReference type="PROSITE" id="PS00356">
    <property type="entry name" value="HTH_LACI_1"/>
    <property type="match status" value="1"/>
</dbReference>
<reference evidence="6 7" key="1">
    <citation type="submission" date="2016-04" db="EMBL/GenBank/DDBJ databases">
        <title>Comparative Genomics and Epigenetics of Sporosarcina ureae.</title>
        <authorList>
            <person name="Oliver A.S."/>
            <person name="Cooper K.K."/>
        </authorList>
    </citation>
    <scope>NUCLEOTIDE SEQUENCE [LARGE SCALE GENOMIC DNA]</scope>
    <source>
        <strain evidence="6 7">S204</strain>
    </source>
</reference>
<keyword evidence="4" id="KW-0804">Transcription</keyword>
<dbReference type="InterPro" id="IPR010982">
    <property type="entry name" value="Lambda_DNA-bd_dom_sf"/>
</dbReference>
<dbReference type="RefSeq" id="WP_029052661.1">
    <property type="nucleotide sequence ID" value="NZ_CP015108.1"/>
</dbReference>
<dbReference type="SUPFAM" id="SSF53822">
    <property type="entry name" value="Periplasmic binding protein-like I"/>
    <property type="match status" value="1"/>
</dbReference>
<proteinExistence type="predicted"/>
<dbReference type="PANTHER" id="PTHR30146:SF95">
    <property type="entry name" value="RIBOSE OPERON REPRESSOR"/>
    <property type="match status" value="1"/>
</dbReference>
<dbReference type="Gene3D" id="1.10.260.40">
    <property type="entry name" value="lambda repressor-like DNA-binding domains"/>
    <property type="match status" value="1"/>
</dbReference>
<dbReference type="PANTHER" id="PTHR30146">
    <property type="entry name" value="LACI-RELATED TRANSCRIPTIONAL REPRESSOR"/>
    <property type="match status" value="1"/>
</dbReference>
<dbReference type="SMART" id="SM00354">
    <property type="entry name" value="HTH_LACI"/>
    <property type="match status" value="1"/>
</dbReference>
<dbReference type="EMBL" id="CP015108">
    <property type="protein sequence ID" value="ARF14964.1"/>
    <property type="molecule type" value="Genomic_DNA"/>
</dbReference>
<accession>A0ABM6JXR6</accession>
<dbReference type="Proteomes" id="UP000192486">
    <property type="component" value="Chromosome"/>
</dbReference>
<dbReference type="CDD" id="cd06291">
    <property type="entry name" value="PBP1_Qymf-like"/>
    <property type="match status" value="1"/>
</dbReference>
<dbReference type="CDD" id="cd01392">
    <property type="entry name" value="HTH_LacI"/>
    <property type="match status" value="1"/>
</dbReference>
<feature type="domain" description="HTH lacI-type" evidence="5">
    <location>
        <begin position="2"/>
        <end position="56"/>
    </location>
</feature>
<evidence type="ECO:0000256" key="3">
    <source>
        <dbReference type="ARBA" id="ARBA00023125"/>
    </source>
</evidence>
<evidence type="ECO:0000313" key="7">
    <source>
        <dbReference type="Proteomes" id="UP000192486"/>
    </source>
</evidence>
<evidence type="ECO:0000313" key="6">
    <source>
        <dbReference type="EMBL" id="ARF14964.1"/>
    </source>
</evidence>
<evidence type="ECO:0000256" key="4">
    <source>
        <dbReference type="ARBA" id="ARBA00023163"/>
    </source>
</evidence>
<evidence type="ECO:0000259" key="5">
    <source>
        <dbReference type="PROSITE" id="PS50932"/>
    </source>
</evidence>
<gene>
    <name evidence="6" type="ORF">SporoS204_12855</name>
</gene>
<keyword evidence="7" id="KW-1185">Reference proteome</keyword>
<dbReference type="SUPFAM" id="SSF47413">
    <property type="entry name" value="lambda repressor-like DNA-binding domains"/>
    <property type="match status" value="1"/>
</dbReference>